<evidence type="ECO:0000256" key="1">
    <source>
        <dbReference type="SAM" id="Coils"/>
    </source>
</evidence>
<accession>A0A8B7P1X8</accession>
<feature type="region of interest" description="Disordered" evidence="2">
    <location>
        <begin position="490"/>
        <end position="516"/>
    </location>
</feature>
<evidence type="ECO:0000256" key="2">
    <source>
        <dbReference type="SAM" id="MobiDB-lite"/>
    </source>
</evidence>
<feature type="coiled-coil region" evidence="1">
    <location>
        <begin position="1"/>
        <end position="28"/>
    </location>
</feature>
<dbReference type="RefSeq" id="XP_018020017.1">
    <property type="nucleotide sequence ID" value="XM_018164528.2"/>
</dbReference>
<dbReference type="KEGG" id="hazt:108676456"/>
<dbReference type="GeneID" id="108676456"/>
<feature type="region of interest" description="Disordered" evidence="2">
    <location>
        <begin position="114"/>
        <end position="137"/>
    </location>
</feature>
<feature type="region of interest" description="Disordered" evidence="2">
    <location>
        <begin position="34"/>
        <end position="92"/>
    </location>
</feature>
<proteinExistence type="predicted"/>
<keyword evidence="1" id="KW-0175">Coiled coil</keyword>
<sequence>MQEIDTQIQIVRERLHQLKLDSEGLQDEIRRILSHDDAPDSEVTPRSVDESHVPACSHDGAKRGVDCSDSHLVDRSSGAENHVASRKESEEEAFTMNVVGSSFSVGLIDGEDDRSHHGSCYDTGGSSEENDTQKGNESYNSSVVCGFHSILEGISDQSKKLGNDRGNCEADINFGSTEPHEQDDVTCYRSYVKFDDLDSSSDDSEDYGDSHDVDVNSGNFSNNEVLVDQKKAVCFNGSENKSIVGQKVDLGGDEHFTRNRKGIRNQQFRENTEHSNHYHVESPAVFDAEVSDNNQVEDEEVLLQRKKNEELNYFLNLYWSSNYRIIHTLKFKMRQGDKINGIFTRGTSQHERLLNTLKNLEPKCFLKSSDSARILRPRARFIQPKYYLEIKCSHRHCSLAQKVVYFEGQEDDGIATLYLLQKHASAKPHPFWPLKNKNAMRNKSRRKLEKNAAKVCEEPASNADSLSKKMIEKRKTGIFSWLKAPVNRRPKRSSMLFEKQKLTKNTTGEKSASPVMLRSYQRKRIISGGPPPVADQ</sequence>
<evidence type="ECO:0000313" key="4">
    <source>
        <dbReference type="RefSeq" id="XP_018020017.1"/>
    </source>
</evidence>
<protein>
    <submittedName>
        <fullName evidence="4">Uncharacterized protein LOC108676456</fullName>
    </submittedName>
</protein>
<gene>
    <name evidence="4" type="primary">LOC108676456</name>
</gene>
<dbReference type="Proteomes" id="UP000694843">
    <property type="component" value="Unplaced"/>
</dbReference>
<evidence type="ECO:0000313" key="3">
    <source>
        <dbReference type="Proteomes" id="UP000694843"/>
    </source>
</evidence>
<reference evidence="4" key="1">
    <citation type="submission" date="2025-08" db="UniProtKB">
        <authorList>
            <consortium name="RefSeq"/>
        </authorList>
    </citation>
    <scope>IDENTIFICATION</scope>
    <source>
        <tissue evidence="4">Whole organism</tissue>
    </source>
</reference>
<keyword evidence="3" id="KW-1185">Reference proteome</keyword>
<feature type="compositionally biased region" description="Basic and acidic residues" evidence="2">
    <location>
        <begin position="59"/>
        <end position="74"/>
    </location>
</feature>
<organism evidence="3 4">
    <name type="scientific">Hyalella azteca</name>
    <name type="common">Amphipod</name>
    <dbReference type="NCBI Taxonomy" id="294128"/>
    <lineage>
        <taxon>Eukaryota</taxon>
        <taxon>Metazoa</taxon>
        <taxon>Ecdysozoa</taxon>
        <taxon>Arthropoda</taxon>
        <taxon>Crustacea</taxon>
        <taxon>Multicrustacea</taxon>
        <taxon>Malacostraca</taxon>
        <taxon>Eumalacostraca</taxon>
        <taxon>Peracarida</taxon>
        <taxon>Amphipoda</taxon>
        <taxon>Senticaudata</taxon>
        <taxon>Talitrida</taxon>
        <taxon>Talitroidea</taxon>
        <taxon>Hyalellidae</taxon>
        <taxon>Hyalella</taxon>
    </lineage>
</organism>
<dbReference type="AlphaFoldDB" id="A0A8B7P1X8"/>
<name>A0A8B7P1X8_HYAAZ</name>